<keyword evidence="1" id="KW-0732">Signal</keyword>
<accession>A0ABV2BYL8</accession>
<keyword evidence="3" id="KW-1185">Reference proteome</keyword>
<proteinExistence type="predicted"/>
<dbReference type="Proteomes" id="UP001548189">
    <property type="component" value="Unassembled WGS sequence"/>
</dbReference>
<dbReference type="EMBL" id="JBEVCJ010000032">
    <property type="protein sequence ID" value="MET1257011.1"/>
    <property type="molecule type" value="Genomic_DNA"/>
</dbReference>
<evidence type="ECO:0000313" key="2">
    <source>
        <dbReference type="EMBL" id="MET1257011.1"/>
    </source>
</evidence>
<sequence length="112" mass="12013">MRSILISTALALSFLSSVDASDMHNAVIEKMMVDTANGEVLFIKAAGDVNAAPSCSTNQGWQYVLPLTSDLTKNNMMSLLLSARMAGTKVRLLGKGVCDAYSSIETLQRIEV</sequence>
<name>A0ABV2BYL8_9GAMM</name>
<feature type="signal peptide" evidence="1">
    <location>
        <begin position="1"/>
        <end position="20"/>
    </location>
</feature>
<reference evidence="2 3" key="1">
    <citation type="submission" date="2024-06" db="EMBL/GenBank/DDBJ databases">
        <authorList>
            <person name="Li F."/>
        </authorList>
    </citation>
    <scope>NUCLEOTIDE SEQUENCE [LARGE SCALE GENOMIC DNA]</scope>
    <source>
        <strain evidence="2 3">GXAS 311</strain>
    </source>
</reference>
<evidence type="ECO:0000313" key="3">
    <source>
        <dbReference type="Proteomes" id="UP001548189"/>
    </source>
</evidence>
<organism evidence="2 3">
    <name type="scientific">Aliikangiella maris</name>
    <dbReference type="NCBI Taxonomy" id="3162458"/>
    <lineage>
        <taxon>Bacteria</taxon>
        <taxon>Pseudomonadati</taxon>
        <taxon>Pseudomonadota</taxon>
        <taxon>Gammaproteobacteria</taxon>
        <taxon>Oceanospirillales</taxon>
        <taxon>Pleioneaceae</taxon>
        <taxon>Aliikangiella</taxon>
    </lineage>
</organism>
<comment type="caution">
    <text evidence="2">The sequence shown here is derived from an EMBL/GenBank/DDBJ whole genome shotgun (WGS) entry which is preliminary data.</text>
</comment>
<gene>
    <name evidence="2" type="ORF">ABVT43_17850</name>
</gene>
<dbReference type="RefSeq" id="WP_353897594.1">
    <property type="nucleotide sequence ID" value="NZ_JBEVCJ010000032.1"/>
</dbReference>
<feature type="chain" id="PRO_5046277939" evidence="1">
    <location>
        <begin position="21"/>
        <end position="112"/>
    </location>
</feature>
<protein>
    <submittedName>
        <fullName evidence="2">Uncharacterized protein</fullName>
    </submittedName>
</protein>
<evidence type="ECO:0000256" key="1">
    <source>
        <dbReference type="SAM" id="SignalP"/>
    </source>
</evidence>